<dbReference type="Proteomes" id="UP000315648">
    <property type="component" value="Unassembled WGS sequence"/>
</dbReference>
<comment type="caution">
    <text evidence="5">The sequence shown here is derived from an EMBL/GenBank/DDBJ whole genome shotgun (WGS) entry which is preliminary data.</text>
</comment>
<keyword evidence="3" id="KW-0804">Transcription</keyword>
<protein>
    <submittedName>
        <fullName evidence="5">Helix-turn-helix transcriptional regulator</fullName>
    </submittedName>
</protein>
<gene>
    <name evidence="5" type="ORF">FPL22_00400</name>
</gene>
<dbReference type="PRINTS" id="PR00032">
    <property type="entry name" value="HTHARAC"/>
</dbReference>
<dbReference type="PROSITE" id="PS01124">
    <property type="entry name" value="HTH_ARAC_FAMILY_2"/>
    <property type="match status" value="1"/>
</dbReference>
<evidence type="ECO:0000256" key="1">
    <source>
        <dbReference type="ARBA" id="ARBA00023015"/>
    </source>
</evidence>
<name>A0A556QMC0_9BACT</name>
<dbReference type="InterPro" id="IPR018060">
    <property type="entry name" value="HTH_AraC"/>
</dbReference>
<dbReference type="GO" id="GO:0003700">
    <property type="term" value="F:DNA-binding transcription factor activity"/>
    <property type="evidence" value="ECO:0007669"/>
    <property type="project" value="InterPro"/>
</dbReference>
<evidence type="ECO:0000256" key="2">
    <source>
        <dbReference type="ARBA" id="ARBA00023125"/>
    </source>
</evidence>
<dbReference type="PANTHER" id="PTHR47893:SF1">
    <property type="entry name" value="REGULATORY PROTEIN PCHR"/>
    <property type="match status" value="1"/>
</dbReference>
<organism evidence="5 6">
    <name type="scientific">Rariglobus hedericola</name>
    <dbReference type="NCBI Taxonomy" id="2597822"/>
    <lineage>
        <taxon>Bacteria</taxon>
        <taxon>Pseudomonadati</taxon>
        <taxon>Verrucomicrobiota</taxon>
        <taxon>Opitutia</taxon>
        <taxon>Opitutales</taxon>
        <taxon>Opitutaceae</taxon>
        <taxon>Rariglobus</taxon>
    </lineage>
</organism>
<dbReference type="Pfam" id="PF12833">
    <property type="entry name" value="HTH_18"/>
    <property type="match status" value="1"/>
</dbReference>
<dbReference type="InterPro" id="IPR020449">
    <property type="entry name" value="Tscrpt_reg_AraC-type_HTH"/>
</dbReference>
<dbReference type="InterPro" id="IPR009057">
    <property type="entry name" value="Homeodomain-like_sf"/>
</dbReference>
<dbReference type="EMBL" id="VMBG01000001">
    <property type="protein sequence ID" value="TSJ77799.1"/>
    <property type="molecule type" value="Genomic_DNA"/>
</dbReference>
<dbReference type="InterPro" id="IPR018062">
    <property type="entry name" value="HTH_AraC-typ_CS"/>
</dbReference>
<keyword evidence="6" id="KW-1185">Reference proteome</keyword>
<sequence>MTDNAAQHHVLLRTDEASLRLEEYLLYQETFEAVDETTQPGMFLIAIGLEGQSVWKLGDTECKVGPQELVAFSSSADLKVRRDGARPFRFLLWHFNIENMRIVRGALGQSDSVDAATCRTKGWPMAGPFKMTADQQSLVLSLRCAPATPLRALWYGAKLLELFAILQPPAVLEKHQKSGYLHPAVQSALAALHANFASPPTLVAIASNAGISAPHLSRLFAQETGTTTSRYLRQLRMQRASQLLRTGECNVTEAALAVGYSSLGQFSRAFRETLGHSPGQHRRMH</sequence>
<evidence type="ECO:0000259" key="4">
    <source>
        <dbReference type="PROSITE" id="PS01124"/>
    </source>
</evidence>
<keyword evidence="2" id="KW-0238">DNA-binding</keyword>
<dbReference type="GO" id="GO:0043565">
    <property type="term" value="F:sequence-specific DNA binding"/>
    <property type="evidence" value="ECO:0007669"/>
    <property type="project" value="InterPro"/>
</dbReference>
<dbReference type="OrthoDB" id="186231at2"/>
<keyword evidence="1" id="KW-0805">Transcription regulation</keyword>
<feature type="domain" description="HTH araC/xylS-type" evidence="4">
    <location>
        <begin position="186"/>
        <end position="284"/>
    </location>
</feature>
<dbReference type="Gene3D" id="1.10.10.60">
    <property type="entry name" value="Homeodomain-like"/>
    <property type="match status" value="2"/>
</dbReference>
<dbReference type="InterPro" id="IPR053142">
    <property type="entry name" value="PchR_regulatory_protein"/>
</dbReference>
<dbReference type="RefSeq" id="WP_144228141.1">
    <property type="nucleotide sequence ID" value="NZ_CBCRVV010000001.1"/>
</dbReference>
<dbReference type="SUPFAM" id="SSF46689">
    <property type="entry name" value="Homeodomain-like"/>
    <property type="match status" value="2"/>
</dbReference>
<reference evidence="5 6" key="1">
    <citation type="submission" date="2019-07" db="EMBL/GenBank/DDBJ databases">
        <title>Description of 53C-WASEF.</title>
        <authorList>
            <person name="Pitt A."/>
            <person name="Hahn M.W."/>
        </authorList>
    </citation>
    <scope>NUCLEOTIDE SEQUENCE [LARGE SCALE GENOMIC DNA]</scope>
    <source>
        <strain evidence="5 6">53C-WASEF</strain>
    </source>
</reference>
<dbReference type="PANTHER" id="PTHR47893">
    <property type="entry name" value="REGULATORY PROTEIN PCHR"/>
    <property type="match status" value="1"/>
</dbReference>
<evidence type="ECO:0000256" key="3">
    <source>
        <dbReference type="ARBA" id="ARBA00023163"/>
    </source>
</evidence>
<proteinExistence type="predicted"/>
<accession>A0A556QMC0</accession>
<dbReference type="SMART" id="SM00342">
    <property type="entry name" value="HTH_ARAC"/>
    <property type="match status" value="1"/>
</dbReference>
<evidence type="ECO:0000313" key="6">
    <source>
        <dbReference type="Proteomes" id="UP000315648"/>
    </source>
</evidence>
<evidence type="ECO:0000313" key="5">
    <source>
        <dbReference type="EMBL" id="TSJ77799.1"/>
    </source>
</evidence>
<dbReference type="AlphaFoldDB" id="A0A556QMC0"/>
<dbReference type="PROSITE" id="PS00041">
    <property type="entry name" value="HTH_ARAC_FAMILY_1"/>
    <property type="match status" value="1"/>
</dbReference>